<comment type="subcellular location">
    <subcellularLocation>
        <location evidence="1">Membrane</location>
    </subcellularLocation>
</comment>
<dbReference type="GO" id="GO:0016020">
    <property type="term" value="C:membrane"/>
    <property type="evidence" value="ECO:0007669"/>
    <property type="project" value="UniProtKB-SubCell"/>
</dbReference>
<feature type="domain" description="G-protein coupled receptors family 1 profile" evidence="6">
    <location>
        <begin position="46"/>
        <end position="297"/>
    </location>
</feature>
<feature type="transmembrane region" description="Helical" evidence="5">
    <location>
        <begin position="147"/>
        <end position="171"/>
    </location>
</feature>
<feature type="transmembrane region" description="Helical" evidence="5">
    <location>
        <begin position="281"/>
        <end position="301"/>
    </location>
</feature>
<dbReference type="EMBL" id="CAJNOI010000789">
    <property type="protein sequence ID" value="CAF1345523.1"/>
    <property type="molecule type" value="Genomic_DNA"/>
</dbReference>
<accession>A0A815H2N7</accession>
<evidence type="ECO:0000256" key="4">
    <source>
        <dbReference type="ARBA" id="ARBA00023136"/>
    </source>
</evidence>
<sequence length="345" mass="39866">MSNASSNSNLSTPGIVLVYGGTSVNEIPLIGRFWMFLISNCASFICSVFVLYYLLFDRNLRRGLNSHVLIVGLIFNLFALVLDVPLVLYRLYHGIVWMQVPIICVLWQYIDSVSYTVLPKLVAWASFERHILIFNEQRLLLSKNRILFHYIPIGVVAGYHILLYTTIYFIVPCQNVFDYTQTYCGYDSCVYETSFAIYELFSNGVFSCVCIAFFNITLIVRVIYRRYRIHRHVDWHKHRKLTLQLLYVVSIFYIFYFPLVIVGVCRYITGIKTFGSQYYVYGNFLSFYVNFLFPFGCVAIIPKIKTKIKKILLCWKIKPSAVGPPTVNTLQQRTGQTPMTAGIAS</sequence>
<comment type="caution">
    <text evidence="7">The sequence shown here is derived from an EMBL/GenBank/DDBJ whole genome shotgun (WGS) entry which is preliminary data.</text>
</comment>
<organism evidence="7 10">
    <name type="scientific">Adineta steineri</name>
    <dbReference type="NCBI Taxonomy" id="433720"/>
    <lineage>
        <taxon>Eukaryota</taxon>
        <taxon>Metazoa</taxon>
        <taxon>Spiralia</taxon>
        <taxon>Gnathifera</taxon>
        <taxon>Rotifera</taxon>
        <taxon>Eurotatoria</taxon>
        <taxon>Bdelloidea</taxon>
        <taxon>Adinetida</taxon>
        <taxon>Adinetidae</taxon>
        <taxon>Adineta</taxon>
    </lineage>
</organism>
<keyword evidence="2 5" id="KW-0812">Transmembrane</keyword>
<dbReference type="OrthoDB" id="10314081at2759"/>
<dbReference type="AlphaFoldDB" id="A0A815H2N7"/>
<dbReference type="EMBL" id="CAJNOM010001148">
    <property type="protein sequence ID" value="CAF1595002.1"/>
    <property type="molecule type" value="Genomic_DNA"/>
</dbReference>
<evidence type="ECO:0000256" key="3">
    <source>
        <dbReference type="ARBA" id="ARBA00022989"/>
    </source>
</evidence>
<feature type="transmembrane region" description="Helical" evidence="5">
    <location>
        <begin position="68"/>
        <end position="88"/>
    </location>
</feature>
<dbReference type="Gene3D" id="1.20.1070.10">
    <property type="entry name" value="Rhodopsin 7-helix transmembrane proteins"/>
    <property type="match status" value="1"/>
</dbReference>
<keyword evidence="3 5" id="KW-1133">Transmembrane helix</keyword>
<evidence type="ECO:0000313" key="7">
    <source>
        <dbReference type="EMBL" id="CAF1345523.1"/>
    </source>
</evidence>
<evidence type="ECO:0000259" key="6">
    <source>
        <dbReference type="PROSITE" id="PS50262"/>
    </source>
</evidence>
<dbReference type="Proteomes" id="UP000663877">
    <property type="component" value="Unassembled WGS sequence"/>
</dbReference>
<proteinExistence type="predicted"/>
<gene>
    <name evidence="7" type="ORF">BJG266_LOCUS34660</name>
    <name evidence="8" type="ORF">QVE165_LOCUS51757</name>
</gene>
<evidence type="ECO:0000313" key="10">
    <source>
        <dbReference type="Proteomes" id="UP000663877"/>
    </source>
</evidence>
<reference evidence="7" key="1">
    <citation type="submission" date="2021-02" db="EMBL/GenBank/DDBJ databases">
        <authorList>
            <person name="Nowell W R."/>
        </authorList>
    </citation>
    <scope>NUCLEOTIDE SEQUENCE</scope>
</reference>
<dbReference type="SUPFAM" id="SSF81321">
    <property type="entry name" value="Family A G protein-coupled receptor-like"/>
    <property type="match status" value="1"/>
</dbReference>
<protein>
    <recommendedName>
        <fullName evidence="6">G-protein coupled receptors family 1 profile domain-containing protein</fullName>
    </recommendedName>
</protein>
<dbReference type="PROSITE" id="PS50262">
    <property type="entry name" value="G_PROTEIN_RECEP_F1_2"/>
    <property type="match status" value="1"/>
</dbReference>
<dbReference type="InterPro" id="IPR017452">
    <property type="entry name" value="GPCR_Rhodpsn_7TM"/>
</dbReference>
<name>A0A815H2N7_9BILA</name>
<feature type="transmembrane region" description="Helical" evidence="5">
    <location>
        <begin position="204"/>
        <end position="224"/>
    </location>
</feature>
<evidence type="ECO:0000256" key="2">
    <source>
        <dbReference type="ARBA" id="ARBA00022692"/>
    </source>
</evidence>
<dbReference type="Proteomes" id="UP000663832">
    <property type="component" value="Unassembled WGS sequence"/>
</dbReference>
<evidence type="ECO:0000256" key="1">
    <source>
        <dbReference type="ARBA" id="ARBA00004370"/>
    </source>
</evidence>
<keyword evidence="4 5" id="KW-0472">Membrane</keyword>
<keyword evidence="9" id="KW-1185">Reference proteome</keyword>
<feature type="transmembrane region" description="Helical" evidence="5">
    <location>
        <begin position="33"/>
        <end position="56"/>
    </location>
</feature>
<evidence type="ECO:0000313" key="9">
    <source>
        <dbReference type="Proteomes" id="UP000663832"/>
    </source>
</evidence>
<dbReference type="CDD" id="cd00637">
    <property type="entry name" value="7tm_classA_rhodopsin-like"/>
    <property type="match status" value="1"/>
</dbReference>
<feature type="transmembrane region" description="Helical" evidence="5">
    <location>
        <begin position="245"/>
        <end position="269"/>
    </location>
</feature>
<evidence type="ECO:0000256" key="5">
    <source>
        <dbReference type="SAM" id="Phobius"/>
    </source>
</evidence>
<evidence type="ECO:0000313" key="8">
    <source>
        <dbReference type="EMBL" id="CAF1595002.1"/>
    </source>
</evidence>